<feature type="transmembrane region" description="Helical" evidence="6">
    <location>
        <begin position="73"/>
        <end position="92"/>
    </location>
</feature>
<keyword evidence="8" id="KW-1185">Reference proteome</keyword>
<protein>
    <submittedName>
        <fullName evidence="7">DUF423 domain-containing protein</fullName>
    </submittedName>
</protein>
<evidence type="ECO:0000256" key="5">
    <source>
        <dbReference type="ARBA" id="ARBA00023136"/>
    </source>
</evidence>
<gene>
    <name evidence="7" type="ORF">M0H32_07770</name>
</gene>
<name>A0ABT0GRJ0_9HYPH</name>
<evidence type="ECO:0000256" key="2">
    <source>
        <dbReference type="ARBA" id="ARBA00009694"/>
    </source>
</evidence>
<dbReference type="PANTHER" id="PTHR43461">
    <property type="entry name" value="TRANSMEMBRANE PROTEIN 256"/>
    <property type="match status" value="1"/>
</dbReference>
<feature type="transmembrane region" description="Helical" evidence="6">
    <location>
        <begin position="51"/>
        <end position="68"/>
    </location>
</feature>
<keyword evidence="5 6" id="KW-0472">Membrane</keyword>
<dbReference type="PANTHER" id="PTHR43461:SF1">
    <property type="entry name" value="TRANSMEMBRANE PROTEIN 256"/>
    <property type="match status" value="1"/>
</dbReference>
<keyword evidence="3 6" id="KW-0812">Transmembrane</keyword>
<dbReference type="Proteomes" id="UP001431221">
    <property type="component" value="Unassembled WGS sequence"/>
</dbReference>
<evidence type="ECO:0000313" key="7">
    <source>
        <dbReference type="EMBL" id="MCK7612052.1"/>
    </source>
</evidence>
<accession>A0ABT0GRJ0</accession>
<comment type="caution">
    <text evidence="7">The sequence shown here is derived from an EMBL/GenBank/DDBJ whole genome shotgun (WGS) entry which is preliminary data.</text>
</comment>
<proteinExistence type="inferred from homology"/>
<comment type="similarity">
    <text evidence="2">Belongs to the UPF0382 family.</text>
</comment>
<reference evidence="7" key="1">
    <citation type="submission" date="2022-04" db="EMBL/GenBank/DDBJ databases">
        <title>Roseibium sp. CAU 1639 isolated from mud.</title>
        <authorList>
            <person name="Kim W."/>
        </authorList>
    </citation>
    <scope>NUCLEOTIDE SEQUENCE</scope>
    <source>
        <strain evidence="7">CAU 1639</strain>
    </source>
</reference>
<feature type="transmembrane region" description="Helical" evidence="6">
    <location>
        <begin position="104"/>
        <end position="128"/>
    </location>
</feature>
<comment type="subcellular location">
    <subcellularLocation>
        <location evidence="1">Membrane</location>
        <topology evidence="1">Multi-pass membrane protein</topology>
    </subcellularLocation>
</comment>
<keyword evidence="4 6" id="KW-1133">Transmembrane helix</keyword>
<evidence type="ECO:0000256" key="3">
    <source>
        <dbReference type="ARBA" id="ARBA00022692"/>
    </source>
</evidence>
<sequence length="133" mass="14010">MTFRNRQSMADPTVPLLRLCLVLAGLAGALGAVFLAMSAHANASPLLRTAAQMLLFHAPLFLGLGLLAQARRVLLLPVTVALLSLGLCLFSGDLLLRAFVEQRLFSMAAPIGGALVIAAWLALAIGALRVRPK</sequence>
<evidence type="ECO:0000256" key="4">
    <source>
        <dbReference type="ARBA" id="ARBA00022989"/>
    </source>
</evidence>
<organism evidence="7 8">
    <name type="scientific">Roseibium sediminicola</name>
    <dbReference type="NCBI Taxonomy" id="2933272"/>
    <lineage>
        <taxon>Bacteria</taxon>
        <taxon>Pseudomonadati</taxon>
        <taxon>Pseudomonadota</taxon>
        <taxon>Alphaproteobacteria</taxon>
        <taxon>Hyphomicrobiales</taxon>
        <taxon>Stappiaceae</taxon>
        <taxon>Roseibium</taxon>
    </lineage>
</organism>
<evidence type="ECO:0000256" key="1">
    <source>
        <dbReference type="ARBA" id="ARBA00004141"/>
    </source>
</evidence>
<evidence type="ECO:0000256" key="6">
    <source>
        <dbReference type="SAM" id="Phobius"/>
    </source>
</evidence>
<dbReference type="Pfam" id="PF04241">
    <property type="entry name" value="DUF423"/>
    <property type="match status" value="1"/>
</dbReference>
<dbReference type="EMBL" id="JALNMJ010000004">
    <property type="protein sequence ID" value="MCK7612052.1"/>
    <property type="molecule type" value="Genomic_DNA"/>
</dbReference>
<evidence type="ECO:0000313" key="8">
    <source>
        <dbReference type="Proteomes" id="UP001431221"/>
    </source>
</evidence>
<dbReference type="InterPro" id="IPR006696">
    <property type="entry name" value="DUF423"/>
</dbReference>
<dbReference type="RefSeq" id="WP_248152952.1">
    <property type="nucleotide sequence ID" value="NZ_JALNMJ010000004.1"/>
</dbReference>